<dbReference type="HOGENOM" id="CLU_3344863_0_0_9"/>
<keyword evidence="1" id="KW-0812">Transmembrane</keyword>
<evidence type="ECO:0000313" key="2">
    <source>
        <dbReference type="EMBL" id="ADG04782.1"/>
    </source>
</evidence>
<organism evidence="2 3">
    <name type="scientific">Kyrpidia tusciae (strain DSM 2912 / NBRC 15312 / T2)</name>
    <name type="common">Bacillus tusciae</name>
    <dbReference type="NCBI Taxonomy" id="562970"/>
    <lineage>
        <taxon>Bacteria</taxon>
        <taxon>Bacillati</taxon>
        <taxon>Bacillota</taxon>
        <taxon>Bacilli</taxon>
        <taxon>Bacillales</taxon>
        <taxon>Alicyclobacillaceae</taxon>
        <taxon>Kyrpidia</taxon>
    </lineage>
</organism>
<dbReference type="AlphaFoldDB" id="D5WQZ2"/>
<dbReference type="Proteomes" id="UP000002368">
    <property type="component" value="Chromosome"/>
</dbReference>
<dbReference type="EMBL" id="CP002017">
    <property type="protein sequence ID" value="ADG04782.1"/>
    <property type="molecule type" value="Genomic_DNA"/>
</dbReference>
<evidence type="ECO:0000256" key="1">
    <source>
        <dbReference type="SAM" id="Phobius"/>
    </source>
</evidence>
<accession>D5WQZ2</accession>
<reference evidence="2 3" key="1">
    <citation type="journal article" date="2011" name="Stand. Genomic Sci.">
        <title>Complete genome sequence of the thermophilic, hydrogen-oxidizing Bacillus tusciae type strain (T2) and reclassification in the new genus, Kyrpidia gen. nov. as Kyrpidia tusciae comb. nov. and emendation of the family Alicyclobacillaceae da Costa and Rainey, 2010.</title>
        <authorList>
            <person name="Klenk H.P."/>
            <person name="Lapidus A."/>
            <person name="Chertkov O."/>
            <person name="Copeland A."/>
            <person name="Del Rio T.G."/>
            <person name="Nolan M."/>
            <person name="Lucas S."/>
            <person name="Chen F."/>
            <person name="Tice H."/>
            <person name="Cheng J.F."/>
            <person name="Han C."/>
            <person name="Bruce D."/>
            <person name="Goodwin L."/>
            <person name="Pitluck S."/>
            <person name="Pati A."/>
            <person name="Ivanova N."/>
            <person name="Mavromatis K."/>
            <person name="Daum C."/>
            <person name="Chen A."/>
            <person name="Palaniappan K."/>
            <person name="Chang Y.J."/>
            <person name="Land M."/>
            <person name="Hauser L."/>
            <person name="Jeffries C.D."/>
            <person name="Detter J.C."/>
            <person name="Rohde M."/>
            <person name="Abt B."/>
            <person name="Pukall R."/>
            <person name="Goker M."/>
            <person name="Bristow J."/>
            <person name="Markowitz V."/>
            <person name="Hugenholtz P."/>
            <person name="Eisen J.A."/>
        </authorList>
    </citation>
    <scope>NUCLEOTIDE SEQUENCE [LARGE SCALE GENOMIC DNA]</scope>
    <source>
        <strain evidence="2 3">DSM 2912</strain>
    </source>
</reference>
<gene>
    <name evidence="2" type="ordered locus">Btus_0002</name>
</gene>
<feature type="transmembrane region" description="Helical" evidence="1">
    <location>
        <begin position="12"/>
        <end position="36"/>
    </location>
</feature>
<sequence length="37" mass="4209">MERVIHSLIHKKISAATAFIGLVHNLPALIMMMNFIF</sequence>
<name>D5WQZ2_KYRT2</name>
<dbReference type="STRING" id="562970.Btus_0002"/>
<proteinExistence type="predicted"/>
<keyword evidence="1" id="KW-1133">Transmembrane helix</keyword>
<dbReference type="KEGG" id="bts:Btus_0002"/>
<protein>
    <submittedName>
        <fullName evidence="2">Uncharacterized protein</fullName>
    </submittedName>
</protein>
<keyword evidence="3" id="KW-1185">Reference proteome</keyword>
<keyword evidence="1" id="KW-0472">Membrane</keyword>
<evidence type="ECO:0000313" key="3">
    <source>
        <dbReference type="Proteomes" id="UP000002368"/>
    </source>
</evidence>